<keyword evidence="2" id="KW-0560">Oxidoreductase</keyword>
<dbReference type="SUPFAM" id="SSF51735">
    <property type="entry name" value="NAD(P)-binding Rossmann-fold domains"/>
    <property type="match status" value="1"/>
</dbReference>
<dbReference type="InterPro" id="IPR002347">
    <property type="entry name" value="SDR_fam"/>
</dbReference>
<dbReference type="PANTHER" id="PTHR44229">
    <property type="entry name" value="15-HYDROXYPROSTAGLANDIN DEHYDROGENASE [NAD(+)]"/>
    <property type="match status" value="1"/>
</dbReference>
<dbReference type="eggNOG" id="KOG0725">
    <property type="taxonomic scope" value="Eukaryota"/>
</dbReference>
<name>W9XSL1_9EURO</name>
<dbReference type="RefSeq" id="XP_007727519.1">
    <property type="nucleotide sequence ID" value="XM_007729329.1"/>
</dbReference>
<dbReference type="PRINTS" id="PR00081">
    <property type="entry name" value="GDHRDH"/>
</dbReference>
<evidence type="ECO:0000313" key="3">
    <source>
        <dbReference type="EMBL" id="EXJ80325.1"/>
    </source>
</evidence>
<dbReference type="FunFam" id="3.40.50.720:FF:000643">
    <property type="entry name" value="Short chain dehydrogenase/reductase family oxidoreductase, putative"/>
    <property type="match status" value="1"/>
</dbReference>
<dbReference type="Gene3D" id="3.40.50.720">
    <property type="entry name" value="NAD(P)-binding Rossmann-like Domain"/>
    <property type="match status" value="1"/>
</dbReference>
<dbReference type="Pfam" id="PF00106">
    <property type="entry name" value="adh_short"/>
    <property type="match status" value="1"/>
</dbReference>
<dbReference type="EMBL" id="AMWN01000008">
    <property type="protein sequence ID" value="EXJ80325.1"/>
    <property type="molecule type" value="Genomic_DNA"/>
</dbReference>
<keyword evidence="4" id="KW-1185">Reference proteome</keyword>
<dbReference type="Proteomes" id="UP000019484">
    <property type="component" value="Unassembled WGS sequence"/>
</dbReference>
<dbReference type="PANTHER" id="PTHR44229:SF4">
    <property type="entry name" value="15-HYDROXYPROSTAGLANDIN DEHYDROGENASE [NAD(+)]"/>
    <property type="match status" value="1"/>
</dbReference>
<protein>
    <submittedName>
        <fullName evidence="3">3-hydroxybutyrate dehydrogenase</fullName>
    </submittedName>
</protein>
<dbReference type="AlphaFoldDB" id="W9XSL1"/>
<evidence type="ECO:0000256" key="1">
    <source>
        <dbReference type="ARBA" id="ARBA00006484"/>
    </source>
</evidence>
<proteinExistence type="inferred from homology"/>
<accession>W9XSL1</accession>
<dbReference type="HOGENOM" id="CLU_010194_13_2_1"/>
<dbReference type="InterPro" id="IPR036291">
    <property type="entry name" value="NAD(P)-bd_dom_sf"/>
</dbReference>
<gene>
    <name evidence="3" type="ORF">A1O1_08469</name>
</gene>
<reference evidence="3 4" key="1">
    <citation type="submission" date="2013-03" db="EMBL/GenBank/DDBJ databases">
        <title>The Genome Sequence of Capronia coronata CBS 617.96.</title>
        <authorList>
            <consortium name="The Broad Institute Genomics Platform"/>
            <person name="Cuomo C."/>
            <person name="de Hoog S."/>
            <person name="Gorbushina A."/>
            <person name="Walker B."/>
            <person name="Young S.K."/>
            <person name="Zeng Q."/>
            <person name="Gargeya S."/>
            <person name="Fitzgerald M."/>
            <person name="Haas B."/>
            <person name="Abouelleil A."/>
            <person name="Allen A.W."/>
            <person name="Alvarado L."/>
            <person name="Arachchi H.M."/>
            <person name="Berlin A.M."/>
            <person name="Chapman S.B."/>
            <person name="Gainer-Dewar J."/>
            <person name="Goldberg J."/>
            <person name="Griggs A."/>
            <person name="Gujja S."/>
            <person name="Hansen M."/>
            <person name="Howarth C."/>
            <person name="Imamovic A."/>
            <person name="Ireland A."/>
            <person name="Larimer J."/>
            <person name="McCowan C."/>
            <person name="Murphy C."/>
            <person name="Pearson M."/>
            <person name="Poon T.W."/>
            <person name="Priest M."/>
            <person name="Roberts A."/>
            <person name="Saif S."/>
            <person name="Shea T."/>
            <person name="Sisk P."/>
            <person name="Sykes S."/>
            <person name="Wortman J."/>
            <person name="Nusbaum C."/>
            <person name="Birren B."/>
        </authorList>
    </citation>
    <scope>NUCLEOTIDE SEQUENCE [LARGE SCALE GENOMIC DNA]</scope>
    <source>
        <strain evidence="3 4">CBS 617.96</strain>
    </source>
</reference>
<evidence type="ECO:0000313" key="4">
    <source>
        <dbReference type="Proteomes" id="UP000019484"/>
    </source>
</evidence>
<dbReference type="GeneID" id="19163318"/>
<dbReference type="GO" id="GO:0016616">
    <property type="term" value="F:oxidoreductase activity, acting on the CH-OH group of donors, NAD or NADP as acceptor"/>
    <property type="evidence" value="ECO:0007669"/>
    <property type="project" value="TreeGrafter"/>
</dbReference>
<dbReference type="GO" id="GO:0005737">
    <property type="term" value="C:cytoplasm"/>
    <property type="evidence" value="ECO:0007669"/>
    <property type="project" value="TreeGrafter"/>
</dbReference>
<dbReference type="STRING" id="1182541.W9XSL1"/>
<sequence>MAQQVQGKTAKSRARDQHPPGINLEFARLLLQHGANVLFSDLALRPEAEDLVYQYQSTANKGLFQKTDVTSWPDLNAMFKTAQEAFGSIDIVCPGAGVFEPHWSNFWYPPGSAKSGDDPLGGRYKLLDINLTHPIRITQMAISHFLAASPPPASTSNPKSIVHIASIAGQTASLPVPLHHVSKHGVQALVRSLASLEQSHGIRVTAVKPGVVKTPLWTENPEKLRMVKVKRDDGGGDGDAWVTPEEVAQVMLACVKDDEIDSVSAGGGSSGLKEQMVPIKGGTCLEVLAGSVRDVPMYNNIGPYATGRPGASASDSQKLVDEVMDVLKPGWGQV</sequence>
<comment type="similarity">
    <text evidence="1">Belongs to the short-chain dehydrogenases/reductases (SDR) family.</text>
</comment>
<evidence type="ECO:0000256" key="2">
    <source>
        <dbReference type="ARBA" id="ARBA00023002"/>
    </source>
</evidence>
<dbReference type="OrthoDB" id="5296at2759"/>
<comment type="caution">
    <text evidence="3">The sequence shown here is derived from an EMBL/GenBank/DDBJ whole genome shotgun (WGS) entry which is preliminary data.</text>
</comment>
<organism evidence="3 4">
    <name type="scientific">Capronia coronata CBS 617.96</name>
    <dbReference type="NCBI Taxonomy" id="1182541"/>
    <lineage>
        <taxon>Eukaryota</taxon>
        <taxon>Fungi</taxon>
        <taxon>Dikarya</taxon>
        <taxon>Ascomycota</taxon>
        <taxon>Pezizomycotina</taxon>
        <taxon>Eurotiomycetes</taxon>
        <taxon>Chaetothyriomycetidae</taxon>
        <taxon>Chaetothyriales</taxon>
        <taxon>Herpotrichiellaceae</taxon>
        <taxon>Capronia</taxon>
    </lineage>
</organism>